<protein>
    <submittedName>
        <fullName evidence="2">Uncharacterized protein LOC141576892 isoform X1</fullName>
    </submittedName>
</protein>
<sequence length="416" mass="44425">MTFCGLEVPSPPVASIQTPELTLAVLRTASALKTQLTNRRDHALLQQLALFTQGYIMDILPLQTHPALSDRLEASPDVWVSSLVHGHIWWESAVDKALDHGETPAPSAPAARLDLPHHCLDGGHVRMPVTELEACSQAVRVLAIKKRTLEASKFLQNAFYVHIRQIRRLRIKSSLFGWSSLSMTNPEWIAGPPAHGQLVPAGPRVGSSSSEPGIGPKGFSALSTGRSLAPARGRGLWLWKCKVGGSRERGQAAAGGRSACHSPPGRQSACVQLNCSGQTPLPAPPTPAPRPHLSMARCAPAASHPAGLPSVRGWRPLPLSRPRVLSSRAASPRPPARPRPWAGCVPGGWGLRTRTWAGGWGWGWPPSGAAARVSTNPLPPAFPAPRPRGCPALPFLHPEDKLSDVGAAPWAESLRL</sequence>
<keyword evidence="1" id="KW-1185">Reference proteome</keyword>
<dbReference type="RefSeq" id="XP_074216310.1">
    <property type="nucleotide sequence ID" value="XM_074360209.1"/>
</dbReference>
<gene>
    <name evidence="2" type="primary">LOC141576892</name>
</gene>
<organism evidence="1 2">
    <name type="scientific">Camelus bactrianus</name>
    <name type="common">Bactrian camel</name>
    <dbReference type="NCBI Taxonomy" id="9837"/>
    <lineage>
        <taxon>Eukaryota</taxon>
        <taxon>Metazoa</taxon>
        <taxon>Chordata</taxon>
        <taxon>Craniata</taxon>
        <taxon>Vertebrata</taxon>
        <taxon>Euteleostomi</taxon>
        <taxon>Mammalia</taxon>
        <taxon>Eutheria</taxon>
        <taxon>Laurasiatheria</taxon>
        <taxon>Artiodactyla</taxon>
        <taxon>Tylopoda</taxon>
        <taxon>Camelidae</taxon>
        <taxon>Camelus</taxon>
    </lineage>
</organism>
<dbReference type="Proteomes" id="UP001732780">
    <property type="component" value="Unplaced"/>
</dbReference>
<accession>A0AC58Q1Z6</accession>
<proteinExistence type="predicted"/>
<reference evidence="2" key="1">
    <citation type="submission" date="2025-08" db="UniProtKB">
        <authorList>
            <consortium name="RefSeq"/>
        </authorList>
    </citation>
    <scope>IDENTIFICATION</scope>
    <source>
        <tissue evidence="2">Blood</tissue>
    </source>
</reference>
<evidence type="ECO:0000313" key="1">
    <source>
        <dbReference type="Proteomes" id="UP001732780"/>
    </source>
</evidence>
<name>A0AC58Q1Z6_CAMBA</name>
<evidence type="ECO:0000313" key="2">
    <source>
        <dbReference type="RefSeq" id="XP_074216310.1"/>
    </source>
</evidence>